<organism evidence="1 2">
    <name type="scientific">Clytia hemisphaerica</name>
    <dbReference type="NCBI Taxonomy" id="252671"/>
    <lineage>
        <taxon>Eukaryota</taxon>
        <taxon>Metazoa</taxon>
        <taxon>Cnidaria</taxon>
        <taxon>Hydrozoa</taxon>
        <taxon>Hydroidolina</taxon>
        <taxon>Leptothecata</taxon>
        <taxon>Obeliida</taxon>
        <taxon>Clytiidae</taxon>
        <taxon>Clytia</taxon>
    </lineage>
</organism>
<accession>A0A7M5WS81</accession>
<reference evidence="1" key="1">
    <citation type="submission" date="2021-01" db="UniProtKB">
        <authorList>
            <consortium name="EnsemblMetazoa"/>
        </authorList>
    </citation>
    <scope>IDENTIFICATION</scope>
</reference>
<proteinExistence type="predicted"/>
<dbReference type="OrthoDB" id="10648513at2759"/>
<evidence type="ECO:0000313" key="1">
    <source>
        <dbReference type="EnsemblMetazoa" id="CLYHEMP009161.1"/>
    </source>
</evidence>
<sequence length="294" mass="34231">MVLQLRRRSLLGFWNDRCKTRERKFHGEKWSNKFFNKTFIVLVIIFYFTNCWRETQAANVVVDIEILTIPDNKNLSHLFDTCIKTASTNQTSISQYGYHTVDIINGMHFDFCNVFHPVFFISTTTLNNSNTLNLTIHYNLDNIPHKINIMVPEIFGCESIQKLYKDPTKKESGLNLYADIFNDYKQTLDRLDGCTLRKDDGKINCSDCKDSYKEWICSQYASEMMSQRFRKPVCPHLFTNVCHHCPAVEPDEGYGGYSIFQCLSDQDDSCNPSNPDCLSFNCLPTYDETRITYH</sequence>
<name>A0A7M5WS81_9CNID</name>
<dbReference type="Proteomes" id="UP000594262">
    <property type="component" value="Unplaced"/>
</dbReference>
<dbReference type="EnsemblMetazoa" id="CLYHEMT009161.1">
    <property type="protein sequence ID" value="CLYHEMP009161.1"/>
    <property type="gene ID" value="CLYHEMG009161"/>
</dbReference>
<protein>
    <submittedName>
        <fullName evidence="1">Uncharacterized protein</fullName>
    </submittedName>
</protein>
<dbReference type="AlphaFoldDB" id="A0A7M5WS81"/>
<keyword evidence="2" id="KW-1185">Reference proteome</keyword>
<evidence type="ECO:0000313" key="2">
    <source>
        <dbReference type="Proteomes" id="UP000594262"/>
    </source>
</evidence>